<keyword evidence="2" id="KW-1185">Reference proteome</keyword>
<evidence type="ECO:0000313" key="2">
    <source>
        <dbReference type="Proteomes" id="UP000191933"/>
    </source>
</evidence>
<comment type="caution">
    <text evidence="1">The sequence shown here is derived from an EMBL/GenBank/DDBJ whole genome shotgun (WGS) entry which is preliminary data.</text>
</comment>
<sequence>MGGNIHFATRQWFCFDMTERLRDGAHFVAEYALPAGLAANDLLLHVTNRPAQQPDEPLFVCVRMPLFTQQDNQTKGTGLTCRY</sequence>
<protein>
    <submittedName>
        <fullName evidence="1">Uncharacterized protein</fullName>
    </submittedName>
</protein>
<evidence type="ECO:0000313" key="1">
    <source>
        <dbReference type="EMBL" id="CUW99631.1"/>
    </source>
</evidence>
<dbReference type="EMBL" id="FBVY01000036">
    <property type="protein sequence ID" value="CUW99631.1"/>
    <property type="molecule type" value="Genomic_DNA"/>
</dbReference>
<dbReference type="Proteomes" id="UP000191933">
    <property type="component" value="Unassembled WGS sequence"/>
</dbReference>
<reference evidence="1 2" key="1">
    <citation type="submission" date="2016-01" db="EMBL/GenBank/DDBJ databases">
        <authorList>
            <person name="Regsiter A."/>
            <person name="william w."/>
        </authorList>
    </citation>
    <scope>NUCLEOTIDE SEQUENCE [LARGE SCALE GENOMIC DNA]</scope>
    <source>
        <strain evidence="1 2">CFBP 5494</strain>
    </source>
</reference>
<dbReference type="AlphaFoldDB" id="A0A9W5F2I1"/>
<organism evidence="1 2">
    <name type="scientific">Agrobacterium genomosp. 2 str. CFBP 5494</name>
    <dbReference type="NCBI Taxonomy" id="1183436"/>
    <lineage>
        <taxon>Bacteria</taxon>
        <taxon>Pseudomonadati</taxon>
        <taxon>Pseudomonadota</taxon>
        <taxon>Alphaproteobacteria</taxon>
        <taxon>Hyphomicrobiales</taxon>
        <taxon>Rhizobiaceae</taxon>
        <taxon>Rhizobium/Agrobacterium group</taxon>
        <taxon>Agrobacterium</taxon>
        <taxon>Agrobacterium tumefaciens complex</taxon>
    </lineage>
</organism>
<proteinExistence type="predicted"/>
<name>A0A9W5F2I1_9HYPH</name>
<gene>
    <name evidence="1" type="ORF">AGR2A_Lc70170</name>
</gene>
<accession>A0A9W5F2I1</accession>